<protein>
    <submittedName>
        <fullName evidence="1">Uncharacterized protein</fullName>
    </submittedName>
</protein>
<dbReference type="Proteomes" id="UP000004968">
    <property type="component" value="Unassembled WGS sequence"/>
</dbReference>
<organism evidence="1 2">
    <name type="scientific">Hungatella hathewayi DSM 13479</name>
    <dbReference type="NCBI Taxonomy" id="566550"/>
    <lineage>
        <taxon>Bacteria</taxon>
        <taxon>Bacillati</taxon>
        <taxon>Bacillota</taxon>
        <taxon>Clostridia</taxon>
        <taxon>Lachnospirales</taxon>
        <taxon>Lachnospiraceae</taxon>
        <taxon>Hungatella</taxon>
    </lineage>
</organism>
<accession>D3AKH2</accession>
<evidence type="ECO:0000313" key="2">
    <source>
        <dbReference type="Proteomes" id="UP000004968"/>
    </source>
</evidence>
<sequence length="42" mass="4986">MVRKGRSERNWKQGVCAARRCRAAFHIMETCLCDILFNCFTY</sequence>
<gene>
    <name evidence="1" type="ORF">CLOSTHATH_04116</name>
</gene>
<dbReference type="AlphaFoldDB" id="D3AKH2"/>
<reference evidence="1 2" key="1">
    <citation type="submission" date="2010-01" db="EMBL/GenBank/DDBJ databases">
        <authorList>
            <person name="Weinstock G."/>
            <person name="Sodergren E."/>
            <person name="Clifton S."/>
            <person name="Fulton L."/>
            <person name="Fulton B."/>
            <person name="Courtney L."/>
            <person name="Fronick C."/>
            <person name="Harrison M."/>
            <person name="Strong C."/>
            <person name="Farmer C."/>
            <person name="Delahaunty K."/>
            <person name="Markovic C."/>
            <person name="Hall O."/>
            <person name="Minx P."/>
            <person name="Tomlinson C."/>
            <person name="Mitreva M."/>
            <person name="Nelson J."/>
            <person name="Hou S."/>
            <person name="Wollam A."/>
            <person name="Pepin K.H."/>
            <person name="Johnson M."/>
            <person name="Bhonagiri V."/>
            <person name="Nash W.E."/>
            <person name="Warren W."/>
            <person name="Chinwalla A."/>
            <person name="Mardis E.R."/>
            <person name="Wilson R.K."/>
        </authorList>
    </citation>
    <scope>NUCLEOTIDE SEQUENCE [LARGE SCALE GENOMIC DNA]</scope>
    <source>
        <strain evidence="1 2">DSM 13479</strain>
    </source>
</reference>
<proteinExistence type="predicted"/>
<dbReference type="HOGENOM" id="CLU_3252647_0_0_9"/>
<dbReference type="EMBL" id="ACIO01000353">
    <property type="protein sequence ID" value="EFC97683.1"/>
    <property type="molecule type" value="Genomic_DNA"/>
</dbReference>
<comment type="caution">
    <text evidence="1">The sequence shown here is derived from an EMBL/GenBank/DDBJ whole genome shotgun (WGS) entry which is preliminary data.</text>
</comment>
<evidence type="ECO:0000313" key="1">
    <source>
        <dbReference type="EMBL" id="EFC97683.1"/>
    </source>
</evidence>
<name>D3AKH2_9FIRM</name>